<dbReference type="InterPro" id="IPR029195">
    <property type="entry name" value="HCFC1R1"/>
</dbReference>
<dbReference type="Pfam" id="PF15226">
    <property type="entry name" value="HPIP"/>
    <property type="match status" value="1"/>
</dbReference>
<name>A0AA97K3P1_EUBMA</name>
<dbReference type="CTD" id="54985"/>
<dbReference type="KEGG" id="emc:129338292"/>
<evidence type="ECO:0000313" key="4">
    <source>
        <dbReference type="RefSeq" id="XP_054848362.1"/>
    </source>
</evidence>
<dbReference type="GeneID" id="129338292"/>
<gene>
    <name evidence="3 4" type="primary">HCFC1R1</name>
</gene>
<feature type="region of interest" description="Disordered" evidence="1">
    <location>
        <begin position="222"/>
        <end position="242"/>
    </location>
</feature>
<dbReference type="PANTHER" id="PTHR16246:SF2">
    <property type="entry name" value="HOST CELL FACTOR C1 REGULATOR 1"/>
    <property type="match status" value="1"/>
</dbReference>
<protein>
    <submittedName>
        <fullName evidence="3 4">Host cell factor C1 regulator 1</fullName>
    </submittedName>
</protein>
<keyword evidence="2" id="KW-1185">Reference proteome</keyword>
<evidence type="ECO:0000313" key="2">
    <source>
        <dbReference type="Proteomes" id="UP001190640"/>
    </source>
</evidence>
<sequence length="242" mass="27242">MDPANSQQPPAVLLSSHPSPCSILNRTVCWSQSRTSGWPPEVSHRMPWMRQNRVLVNSIGMQRPRCRPATLAFKRHLENTDQEPRSKHFLSEDKMAARFNSLSLDNDHMYSSNGFPVQEEDPKWQQAYTRLKELQRRLSQDSINEASSTEEENEDGDVVVDGEFIMPDCTQLMLPSVFQESLGGVSLEALLSLNPCSEVVLWSPPGNSVLHTIRMLMATPSSFGASTQPEQEVGVTQEEMEI</sequence>
<evidence type="ECO:0000256" key="1">
    <source>
        <dbReference type="SAM" id="MobiDB-lite"/>
    </source>
</evidence>
<dbReference type="AlphaFoldDB" id="A0AA97K3P1"/>
<dbReference type="PANTHER" id="PTHR16246">
    <property type="entry name" value="HOST CELL FACTOR C1 REGULATOR 1"/>
    <property type="match status" value="1"/>
</dbReference>
<proteinExistence type="predicted"/>
<dbReference type="Proteomes" id="UP001190640">
    <property type="component" value="Chromosome 12"/>
</dbReference>
<evidence type="ECO:0000313" key="3">
    <source>
        <dbReference type="RefSeq" id="XP_054848361.1"/>
    </source>
</evidence>
<accession>A0AA97K3P1</accession>
<reference evidence="3 4" key="1">
    <citation type="submission" date="2025-04" db="UniProtKB">
        <authorList>
            <consortium name="RefSeq"/>
        </authorList>
    </citation>
    <scope>IDENTIFICATION</scope>
    <source>
        <tissue evidence="3 4">Blood</tissue>
    </source>
</reference>
<organism evidence="2 3">
    <name type="scientific">Eublepharis macularius</name>
    <name type="common">Leopard gecko</name>
    <name type="synonym">Cyrtodactylus macularius</name>
    <dbReference type="NCBI Taxonomy" id="481883"/>
    <lineage>
        <taxon>Eukaryota</taxon>
        <taxon>Metazoa</taxon>
        <taxon>Chordata</taxon>
        <taxon>Craniata</taxon>
        <taxon>Vertebrata</taxon>
        <taxon>Euteleostomi</taxon>
        <taxon>Lepidosauria</taxon>
        <taxon>Squamata</taxon>
        <taxon>Bifurcata</taxon>
        <taxon>Gekkota</taxon>
        <taxon>Eublepharidae</taxon>
        <taxon>Eublepharinae</taxon>
        <taxon>Eublepharis</taxon>
    </lineage>
</organism>
<dbReference type="RefSeq" id="XP_054848361.1">
    <property type="nucleotide sequence ID" value="XM_054992386.1"/>
</dbReference>
<dbReference type="RefSeq" id="XP_054848362.1">
    <property type="nucleotide sequence ID" value="XM_054992387.1"/>
</dbReference>